<dbReference type="GO" id="GO:0005975">
    <property type="term" value="P:carbohydrate metabolic process"/>
    <property type="evidence" value="ECO:0007669"/>
    <property type="project" value="InterPro"/>
</dbReference>
<comment type="caution">
    <text evidence="2">The sequence shown here is derived from an EMBL/GenBank/DDBJ whole genome shotgun (WGS) entry which is preliminary data.</text>
</comment>
<name>A0A178IMX9_9BACT</name>
<accession>A0A178IMX9</accession>
<reference evidence="2 3" key="1">
    <citation type="submission" date="2016-01" db="EMBL/GenBank/DDBJ databases">
        <title>High potential of lignocellulose degradation of a new Verrucomicrobia species.</title>
        <authorList>
            <person name="Wang Y."/>
            <person name="Shi Y."/>
            <person name="Qiu Z."/>
            <person name="Liu S."/>
            <person name="Yang H."/>
        </authorList>
    </citation>
    <scope>NUCLEOTIDE SEQUENCE [LARGE SCALE GENOMIC DNA]</scope>
    <source>
        <strain evidence="2 3">TSB47</strain>
    </source>
</reference>
<dbReference type="Gene3D" id="1.50.10.20">
    <property type="match status" value="1"/>
</dbReference>
<keyword evidence="1" id="KW-0732">Signal</keyword>
<dbReference type="InterPro" id="IPR008928">
    <property type="entry name" value="6-hairpin_glycosidase_sf"/>
</dbReference>
<keyword evidence="3" id="KW-1185">Reference proteome</keyword>
<evidence type="ECO:0000313" key="3">
    <source>
        <dbReference type="Proteomes" id="UP000078486"/>
    </source>
</evidence>
<sequence length="967" mass="106954">MLRFALRVVAACLFFPLASPAASADYTMTVAPNGDVLVVSPDGGRAVFAPVFAVLHAEKNPNLTTRFGKFKDKGLTGEDTGSSYHVLTWGAASKAAKNTGHVADGYDPDSDRGYGSDRTANLFEAGKLTYLRANATRKTGEAGAGRVTWEFPENDQVTLEAVLELSGDGTPPLLKLSARVKQAGWWSFGYVGAPSCSPDELDELWQPLIYTERRFPEDSYLEPAFRCPLATTLVSKGGVTTGVMADPQEFPFQPLPNLDNSRFGVALRNQAGQAQPMLFAPVLGGAGSRLAKDGVFAFTSRLIVSGKTLSATVEEQARRVYGFGDIRRNILGSLNTAFENTVAYGLSEYARFNRELRGFAYDTDVPGSVKNVSALHPLSVALVTDSREIYENLVYPQVEYFISRERFLYSIHLDAKGQGVSTRLGGDGAPLNEYATLYAMTGRRAPFLLQIAKKLQPLTRSINLNAPLRGEFWANSLALYRATGDKKWLERAVRDADDYLKKRVLTRQRTFDDPDSRGMFFWTSYTAQWIELYELYEETGESRFLDAAHDGARIYAQFTHMAPRIPGGDVTVNEDGYAPSYRKSSKQRQYTRIKIAPETVPAWQVSEIGLTPESSVTSRGHRGILLACYAPWMMRIAEKTGDAFLHDIARSAIIGRYTTFPGYHINTARTTAYQKPDFPERPLSELNSTTSLHYNHIWPHIAMLLDYLVADAFEKSRGQVDFPGRYAEGYAYLQQKIYGDRPGKIYGEENLYLWMPRGVVTVTHPELNYITARGENSFHIALANQSKQRVTAQVRLNPALVPWPANVKQVTVELRDAAGHKTAGVLNTAGSVGVDVEPEGLTVVSFRGVTPQVGFQREMVGEGGPRLPGSGSHCELDWRGARAVGLLLGPNEPARIYTYIPDNDREIARCTLNYRQGGGAVAQMEDASYPFEYTVPTKGFEPVAIWFEVELKNGKKEKSPVGQILLK</sequence>
<dbReference type="SUPFAM" id="SSF48208">
    <property type="entry name" value="Six-hairpin glycosidases"/>
    <property type="match status" value="1"/>
</dbReference>
<evidence type="ECO:0000256" key="1">
    <source>
        <dbReference type="SAM" id="SignalP"/>
    </source>
</evidence>
<proteinExistence type="predicted"/>
<feature type="chain" id="PRO_5008089241" description="Alpha-L-rhamnosidase six-hairpin glycosidase domain-containing protein" evidence="1">
    <location>
        <begin position="25"/>
        <end position="967"/>
    </location>
</feature>
<evidence type="ECO:0000313" key="2">
    <source>
        <dbReference type="EMBL" id="OAM90667.1"/>
    </source>
</evidence>
<dbReference type="AlphaFoldDB" id="A0A178IMX9"/>
<dbReference type="STRING" id="1184151.AW736_07025"/>
<dbReference type="Proteomes" id="UP000078486">
    <property type="component" value="Unassembled WGS sequence"/>
</dbReference>
<dbReference type="EMBL" id="LRRQ01000053">
    <property type="protein sequence ID" value="OAM90667.1"/>
    <property type="molecule type" value="Genomic_DNA"/>
</dbReference>
<organism evidence="2 3">
    <name type="scientific">Termitidicoccus mucosus</name>
    <dbReference type="NCBI Taxonomy" id="1184151"/>
    <lineage>
        <taxon>Bacteria</taxon>
        <taxon>Pseudomonadati</taxon>
        <taxon>Verrucomicrobiota</taxon>
        <taxon>Opitutia</taxon>
        <taxon>Opitutales</taxon>
        <taxon>Opitutaceae</taxon>
        <taxon>Termitidicoccus</taxon>
    </lineage>
</organism>
<feature type="signal peptide" evidence="1">
    <location>
        <begin position="1"/>
        <end position="24"/>
    </location>
</feature>
<protein>
    <recommendedName>
        <fullName evidence="4">Alpha-L-rhamnosidase six-hairpin glycosidase domain-containing protein</fullName>
    </recommendedName>
</protein>
<evidence type="ECO:0008006" key="4">
    <source>
        <dbReference type="Google" id="ProtNLM"/>
    </source>
</evidence>
<gene>
    <name evidence="2" type="ORF">AW736_07025</name>
</gene>